<dbReference type="EMBL" id="JAUFRC010000001">
    <property type="protein sequence ID" value="MDN3711744.1"/>
    <property type="molecule type" value="Genomic_DNA"/>
</dbReference>
<reference evidence="4" key="1">
    <citation type="journal article" date="2019" name="Int. J. Syst. Evol. Microbiol.">
        <title>The Global Catalogue of Microorganisms (GCM) 10K type strain sequencing project: providing services to taxonomists for standard genome sequencing and annotation.</title>
        <authorList>
            <consortium name="The Broad Institute Genomics Platform"/>
            <consortium name="The Broad Institute Genome Sequencing Center for Infectious Disease"/>
            <person name="Wu L."/>
            <person name="Ma J."/>
        </authorList>
    </citation>
    <scope>NUCLEOTIDE SEQUENCE [LARGE SCALE GENOMIC DNA]</scope>
    <source>
        <strain evidence="4">CECT 8482</strain>
    </source>
</reference>
<name>A0ABT8D902_9RHOB</name>
<evidence type="ECO:0000256" key="1">
    <source>
        <dbReference type="ARBA" id="ARBA00022747"/>
    </source>
</evidence>
<evidence type="ECO:0000313" key="4">
    <source>
        <dbReference type="Proteomes" id="UP001243846"/>
    </source>
</evidence>
<proteinExistence type="predicted"/>
<sequence>MPVGWKAGTLDRLALVNPESWKTKNHPAQVEYVDLSNTKWGTIEATAILMWEAAPSRARRIARTGDTIVGTVRPGNGSYAYIGRDGYTASTGFAVLRPKQAIFTDVVYVAATAADNITRLANLADGHGGAYPAVNPDVVAATSFPVVPDDLLAAFSTLASPLRAKVEQAKIEIRTLAETRDYLLPRLMSGAVRVAPKVEAG</sequence>
<keyword evidence="4" id="KW-1185">Reference proteome</keyword>
<evidence type="ECO:0008006" key="5">
    <source>
        <dbReference type="Google" id="ProtNLM"/>
    </source>
</evidence>
<keyword evidence="1" id="KW-0680">Restriction system</keyword>
<evidence type="ECO:0000256" key="2">
    <source>
        <dbReference type="ARBA" id="ARBA00023125"/>
    </source>
</evidence>
<organism evidence="3 4">
    <name type="scientific">Paracoccus cavernae</name>
    <dbReference type="NCBI Taxonomy" id="1571207"/>
    <lineage>
        <taxon>Bacteria</taxon>
        <taxon>Pseudomonadati</taxon>
        <taxon>Pseudomonadota</taxon>
        <taxon>Alphaproteobacteria</taxon>
        <taxon>Rhodobacterales</taxon>
        <taxon>Paracoccaceae</taxon>
        <taxon>Paracoccus</taxon>
    </lineage>
</organism>
<accession>A0ABT8D902</accession>
<dbReference type="Proteomes" id="UP001243846">
    <property type="component" value="Unassembled WGS sequence"/>
</dbReference>
<dbReference type="PANTHER" id="PTHR30408:SF13">
    <property type="entry name" value="TYPE I RESTRICTION ENZYME HINDI SPECIFICITY SUBUNIT"/>
    <property type="match status" value="1"/>
</dbReference>
<comment type="caution">
    <text evidence="3">The sequence shown here is derived from an EMBL/GenBank/DDBJ whole genome shotgun (WGS) entry which is preliminary data.</text>
</comment>
<dbReference type="PANTHER" id="PTHR30408">
    <property type="entry name" value="TYPE-1 RESTRICTION ENZYME ECOKI SPECIFICITY PROTEIN"/>
    <property type="match status" value="1"/>
</dbReference>
<keyword evidence="2" id="KW-0238">DNA-binding</keyword>
<dbReference type="InterPro" id="IPR044946">
    <property type="entry name" value="Restrct_endonuc_typeI_TRD_sf"/>
</dbReference>
<protein>
    <recommendedName>
        <fullName evidence="5">Type I restriction modification DNA specificity domain-containing protein</fullName>
    </recommendedName>
</protein>
<dbReference type="SUPFAM" id="SSF116734">
    <property type="entry name" value="DNA methylase specificity domain"/>
    <property type="match status" value="1"/>
</dbReference>
<evidence type="ECO:0000313" key="3">
    <source>
        <dbReference type="EMBL" id="MDN3711744.1"/>
    </source>
</evidence>
<dbReference type="Gene3D" id="3.90.220.20">
    <property type="entry name" value="DNA methylase specificity domains"/>
    <property type="match status" value="1"/>
</dbReference>
<dbReference type="InterPro" id="IPR052021">
    <property type="entry name" value="Type-I_RS_S_subunit"/>
</dbReference>
<gene>
    <name evidence="3" type="ORF">QWZ10_07700</name>
</gene>